<dbReference type="Proteomes" id="UP000439550">
    <property type="component" value="Unassembled WGS sequence"/>
</dbReference>
<keyword evidence="1" id="KW-0812">Transmembrane</keyword>
<keyword evidence="1" id="KW-1133">Transmembrane helix</keyword>
<sequence length="277" mass="30454">MFFSFTQNITDYNPAAFDWVLKTSYEVMLPVAFYLSLFFFMMEVINVVVPKSQAGESLVFKDISFAFMRWLISLALSTIGVVLFVFIVSISTGAINLFNKSGTLTDALLNSFIPQIKLPDNPLSALGQLFGLLTNPGDLISTAVTGVLMYVICLIAQLVAALSVAVIIYLRFFQLYLMAFLSPIPMVSFASREFDSIGKNYLKHGFAYAFQTVVIMAVMWLFSFFAKPTIDLSGTLGIVTGLSAWGAAMGSVVYAIAYVVLIWQTLSVSKRLFGVGV</sequence>
<evidence type="ECO:0000313" key="2">
    <source>
        <dbReference type="EMBL" id="MQW38382.1"/>
    </source>
</evidence>
<feature type="transmembrane region" description="Helical" evidence="1">
    <location>
        <begin position="206"/>
        <end position="226"/>
    </location>
</feature>
<keyword evidence="3" id="KW-1185">Reference proteome</keyword>
<dbReference type="OrthoDB" id="2082326at2"/>
<proteinExistence type="predicted"/>
<reference evidence="2 3" key="1">
    <citation type="submission" date="2019-10" db="EMBL/GenBank/DDBJ databases">
        <authorList>
            <person name="Dong K."/>
        </authorList>
    </citation>
    <scope>NUCLEOTIDE SEQUENCE [LARGE SCALE GENOMIC DNA]</scope>
    <source>
        <strain evidence="2 3">DSM 28960</strain>
    </source>
</reference>
<dbReference type="RefSeq" id="WP_153494527.1">
    <property type="nucleotide sequence ID" value="NZ_CBCRWP010000001.1"/>
</dbReference>
<evidence type="ECO:0000313" key="3">
    <source>
        <dbReference type="Proteomes" id="UP000439550"/>
    </source>
</evidence>
<evidence type="ECO:0008006" key="4">
    <source>
        <dbReference type="Google" id="ProtNLM"/>
    </source>
</evidence>
<keyword evidence="1" id="KW-0472">Membrane</keyword>
<feature type="transmembrane region" description="Helical" evidence="1">
    <location>
        <begin position="147"/>
        <end position="170"/>
    </location>
</feature>
<evidence type="ECO:0000256" key="1">
    <source>
        <dbReference type="SAM" id="Phobius"/>
    </source>
</evidence>
<name>A0A7X1Z6H4_9LACT</name>
<dbReference type="AlphaFoldDB" id="A0A7X1Z6H4"/>
<feature type="transmembrane region" description="Helical" evidence="1">
    <location>
        <begin position="70"/>
        <end position="95"/>
    </location>
</feature>
<comment type="caution">
    <text evidence="2">The sequence shown here is derived from an EMBL/GenBank/DDBJ whole genome shotgun (WGS) entry which is preliminary data.</text>
</comment>
<feature type="transmembrane region" description="Helical" evidence="1">
    <location>
        <begin position="238"/>
        <end position="263"/>
    </location>
</feature>
<protein>
    <recommendedName>
        <fullName evidence="4">Conjugal transfer protein TrbL</fullName>
    </recommendedName>
</protein>
<feature type="transmembrane region" description="Helical" evidence="1">
    <location>
        <begin position="27"/>
        <end position="49"/>
    </location>
</feature>
<accession>A0A7X1Z6H4</accession>
<organism evidence="2 3">
    <name type="scientific">Lactococcus hircilactis</name>
    <dbReference type="NCBI Taxonomy" id="1494462"/>
    <lineage>
        <taxon>Bacteria</taxon>
        <taxon>Bacillati</taxon>
        <taxon>Bacillota</taxon>
        <taxon>Bacilli</taxon>
        <taxon>Lactobacillales</taxon>
        <taxon>Streptococcaceae</taxon>
        <taxon>Lactococcus</taxon>
    </lineage>
</organism>
<dbReference type="EMBL" id="WITJ01000001">
    <property type="protein sequence ID" value="MQW38382.1"/>
    <property type="molecule type" value="Genomic_DNA"/>
</dbReference>
<gene>
    <name evidence="2" type="ORF">GHI93_00255</name>
</gene>